<gene>
    <name evidence="1" type="ORF">PACLA_8A056342</name>
</gene>
<accession>A0A7D9HJ87</accession>
<dbReference type="Proteomes" id="UP001152795">
    <property type="component" value="Unassembled WGS sequence"/>
</dbReference>
<reference evidence="1" key="1">
    <citation type="submission" date="2020-04" db="EMBL/GenBank/DDBJ databases">
        <authorList>
            <person name="Alioto T."/>
            <person name="Alioto T."/>
            <person name="Gomez Garrido J."/>
        </authorList>
    </citation>
    <scope>NUCLEOTIDE SEQUENCE</scope>
    <source>
        <strain evidence="1">A484AB</strain>
    </source>
</reference>
<evidence type="ECO:0000313" key="2">
    <source>
        <dbReference type="Proteomes" id="UP001152795"/>
    </source>
</evidence>
<organism evidence="1 2">
    <name type="scientific">Paramuricea clavata</name>
    <name type="common">Red gorgonian</name>
    <name type="synonym">Violescent sea-whip</name>
    <dbReference type="NCBI Taxonomy" id="317549"/>
    <lineage>
        <taxon>Eukaryota</taxon>
        <taxon>Metazoa</taxon>
        <taxon>Cnidaria</taxon>
        <taxon>Anthozoa</taxon>
        <taxon>Octocorallia</taxon>
        <taxon>Malacalcyonacea</taxon>
        <taxon>Plexauridae</taxon>
        <taxon>Paramuricea</taxon>
    </lineage>
</organism>
<protein>
    <submittedName>
        <fullName evidence="1">Uncharacterized protein</fullName>
    </submittedName>
</protein>
<proteinExistence type="predicted"/>
<comment type="caution">
    <text evidence="1">The sequence shown here is derived from an EMBL/GenBank/DDBJ whole genome shotgun (WGS) entry which is preliminary data.</text>
</comment>
<dbReference type="AlphaFoldDB" id="A0A7D9HJ87"/>
<name>A0A7D9HJ87_PARCT</name>
<dbReference type="EMBL" id="CACRXK020000707">
    <property type="protein sequence ID" value="CAB3984201.1"/>
    <property type="molecule type" value="Genomic_DNA"/>
</dbReference>
<keyword evidence="2" id="KW-1185">Reference proteome</keyword>
<evidence type="ECO:0000313" key="1">
    <source>
        <dbReference type="EMBL" id="CAB3984201.1"/>
    </source>
</evidence>
<sequence>MDCINKIEIRLAEMRSSAQEFEKLIRKVEDLKIQIDVTNESRPRKAPKRLEDFIAHDVAPSGHDSNDLKTELKRVYICAIDSIVSLMKERFDQNDIKTVKDINRMLIACANNEVDVTTEYVIKHLGVAAKFVQVELLIDELKDLHVHVNLYNMELKLESMPVIKKEVMRTLVKANECGRPSSHVLMYTTCPSCGDDRDETVCELVKLQIVDCKTIEDEEAIVNLPDPDRKILSNKQPKITHPSEQ</sequence>